<dbReference type="AlphaFoldDB" id="A0A9D1HTR0"/>
<keyword evidence="1" id="KW-0812">Transmembrane</keyword>
<organism evidence="2 3">
    <name type="scientific">Candidatus Fimihabitans intestinipullorum</name>
    <dbReference type="NCBI Taxonomy" id="2840820"/>
    <lineage>
        <taxon>Bacteria</taxon>
        <taxon>Bacillati</taxon>
        <taxon>Mycoplasmatota</taxon>
        <taxon>Mycoplasmatota incertae sedis</taxon>
        <taxon>Candidatus Fimihabitans</taxon>
    </lineage>
</organism>
<dbReference type="EMBL" id="DVML01000017">
    <property type="protein sequence ID" value="HIU22486.1"/>
    <property type="molecule type" value="Genomic_DNA"/>
</dbReference>
<gene>
    <name evidence="2" type="ORF">IAD49_02770</name>
</gene>
<name>A0A9D1HTR0_9BACT</name>
<evidence type="ECO:0000313" key="3">
    <source>
        <dbReference type="Proteomes" id="UP000824087"/>
    </source>
</evidence>
<reference evidence="2" key="1">
    <citation type="submission" date="2020-10" db="EMBL/GenBank/DDBJ databases">
        <authorList>
            <person name="Gilroy R."/>
        </authorList>
    </citation>
    <scope>NUCLEOTIDE SEQUENCE</scope>
    <source>
        <strain evidence="2">CHK197-8231</strain>
    </source>
</reference>
<proteinExistence type="predicted"/>
<reference evidence="2" key="2">
    <citation type="journal article" date="2021" name="PeerJ">
        <title>Extensive microbial diversity within the chicken gut microbiome revealed by metagenomics and culture.</title>
        <authorList>
            <person name="Gilroy R."/>
            <person name="Ravi A."/>
            <person name="Getino M."/>
            <person name="Pursley I."/>
            <person name="Horton D.L."/>
            <person name="Alikhan N.F."/>
            <person name="Baker D."/>
            <person name="Gharbi K."/>
            <person name="Hall N."/>
            <person name="Watson M."/>
            <person name="Adriaenssens E.M."/>
            <person name="Foster-Nyarko E."/>
            <person name="Jarju S."/>
            <person name="Secka A."/>
            <person name="Antonio M."/>
            <person name="Oren A."/>
            <person name="Chaudhuri R.R."/>
            <person name="La Ragione R."/>
            <person name="Hildebrand F."/>
            <person name="Pallen M.J."/>
        </authorList>
    </citation>
    <scope>NUCLEOTIDE SEQUENCE</scope>
    <source>
        <strain evidence="2">CHK197-8231</strain>
    </source>
</reference>
<evidence type="ECO:0000256" key="1">
    <source>
        <dbReference type="SAM" id="Phobius"/>
    </source>
</evidence>
<sequence length="69" mass="7956">EYGHTIQSLIFGPLYLIVMGIPSTLWGFLPYFQNKRNNGVSYFSFFTEKLANYLGEKVTKEKSMENAII</sequence>
<protein>
    <submittedName>
        <fullName evidence="2">Uncharacterized protein</fullName>
    </submittedName>
</protein>
<accession>A0A9D1HTR0</accession>
<feature type="non-terminal residue" evidence="2">
    <location>
        <position position="1"/>
    </location>
</feature>
<comment type="caution">
    <text evidence="2">The sequence shown here is derived from an EMBL/GenBank/DDBJ whole genome shotgun (WGS) entry which is preliminary data.</text>
</comment>
<evidence type="ECO:0000313" key="2">
    <source>
        <dbReference type="EMBL" id="HIU22486.1"/>
    </source>
</evidence>
<feature type="transmembrane region" description="Helical" evidence="1">
    <location>
        <begin position="6"/>
        <end position="29"/>
    </location>
</feature>
<dbReference type="Proteomes" id="UP000824087">
    <property type="component" value="Unassembled WGS sequence"/>
</dbReference>
<keyword evidence="1" id="KW-1133">Transmembrane helix</keyword>
<keyword evidence="1" id="KW-0472">Membrane</keyword>